<comment type="caution">
    <text evidence="2">The sequence shown here is derived from an EMBL/GenBank/DDBJ whole genome shotgun (WGS) entry which is preliminary data.</text>
</comment>
<evidence type="ECO:0000256" key="1">
    <source>
        <dbReference type="SAM" id="MobiDB-lite"/>
    </source>
</evidence>
<evidence type="ECO:0000313" key="2">
    <source>
        <dbReference type="EMBL" id="MBB5806539.1"/>
    </source>
</evidence>
<accession>A0A7W9HQG0</accession>
<dbReference type="EMBL" id="JACHMO010000001">
    <property type="protein sequence ID" value="MBB5806539.1"/>
    <property type="molecule type" value="Genomic_DNA"/>
</dbReference>
<reference evidence="2 3" key="1">
    <citation type="submission" date="2020-08" db="EMBL/GenBank/DDBJ databases">
        <title>Sequencing the genomes of 1000 actinobacteria strains.</title>
        <authorList>
            <person name="Klenk H.-P."/>
        </authorList>
    </citation>
    <scope>NUCLEOTIDE SEQUENCE [LARGE SCALE GENOMIC DNA]</scope>
    <source>
        <strain evidence="2 3">DSM 45486</strain>
    </source>
</reference>
<name>A0A7W9HQG0_9PSEU</name>
<protein>
    <recommendedName>
        <fullName evidence="4">DUF3558 domain-containing protein</fullName>
    </recommendedName>
</protein>
<dbReference type="Proteomes" id="UP000552097">
    <property type="component" value="Unassembled WGS sequence"/>
</dbReference>
<dbReference type="InterPro" id="IPR024520">
    <property type="entry name" value="DUF3558"/>
</dbReference>
<evidence type="ECO:0008006" key="4">
    <source>
        <dbReference type="Google" id="ProtNLM"/>
    </source>
</evidence>
<organism evidence="2 3">
    <name type="scientific">Saccharothrix ecbatanensis</name>
    <dbReference type="NCBI Taxonomy" id="1105145"/>
    <lineage>
        <taxon>Bacteria</taxon>
        <taxon>Bacillati</taxon>
        <taxon>Actinomycetota</taxon>
        <taxon>Actinomycetes</taxon>
        <taxon>Pseudonocardiales</taxon>
        <taxon>Pseudonocardiaceae</taxon>
        <taxon>Saccharothrix</taxon>
    </lineage>
</organism>
<evidence type="ECO:0000313" key="3">
    <source>
        <dbReference type="Proteomes" id="UP000552097"/>
    </source>
</evidence>
<keyword evidence="3" id="KW-1185">Reference proteome</keyword>
<dbReference type="RefSeq" id="WP_184926202.1">
    <property type="nucleotide sequence ID" value="NZ_JACHMO010000001.1"/>
</dbReference>
<feature type="compositionally biased region" description="Polar residues" evidence="1">
    <location>
        <begin position="24"/>
        <end position="41"/>
    </location>
</feature>
<dbReference type="Pfam" id="PF12079">
    <property type="entry name" value="DUF3558"/>
    <property type="match status" value="1"/>
</dbReference>
<sequence>MSAGVLIAVLAGCSTGEPGEAQPVPSTGSTTSESVKPTTSKPARPKELKVDGIDPCATFTAAQRSELKINETSTKPLDVLTNDKPVPTCRNRADGDTMSSYNVSLISGVGIDHWEGGSNLDVVAKTVAGFAAYQYKLAGTSEAYCSYAVDVADKQQLVVQFFPIGDGFTQDQMCQNAAKGAELALATLQTLK</sequence>
<proteinExistence type="predicted"/>
<dbReference type="AlphaFoldDB" id="A0A7W9HQG0"/>
<feature type="region of interest" description="Disordered" evidence="1">
    <location>
        <begin position="12"/>
        <end position="47"/>
    </location>
</feature>
<gene>
    <name evidence="2" type="ORF">F4560_006307</name>
</gene>